<dbReference type="Proteomes" id="UP001142489">
    <property type="component" value="Unassembled WGS sequence"/>
</dbReference>
<evidence type="ECO:0000256" key="1">
    <source>
        <dbReference type="SAM" id="MobiDB-lite"/>
    </source>
</evidence>
<dbReference type="Pfam" id="PF01498">
    <property type="entry name" value="HTH_Tnp_Tc3_2"/>
    <property type="match status" value="1"/>
</dbReference>
<evidence type="ECO:0000259" key="2">
    <source>
        <dbReference type="Pfam" id="PF01498"/>
    </source>
</evidence>
<comment type="caution">
    <text evidence="3">The sequence shown here is derived from an EMBL/GenBank/DDBJ whole genome shotgun (WGS) entry which is preliminary data.</text>
</comment>
<dbReference type="InterPro" id="IPR002492">
    <property type="entry name" value="Transposase_Tc1-like"/>
</dbReference>
<dbReference type="GO" id="GO:0015074">
    <property type="term" value="P:DNA integration"/>
    <property type="evidence" value="ECO:0007669"/>
    <property type="project" value="InterPro"/>
</dbReference>
<feature type="region of interest" description="Disordered" evidence="1">
    <location>
        <begin position="19"/>
        <end position="41"/>
    </location>
</feature>
<feature type="domain" description="Transposase Tc1-like" evidence="2">
    <location>
        <begin position="44"/>
        <end position="90"/>
    </location>
</feature>
<evidence type="ECO:0000313" key="4">
    <source>
        <dbReference type="Proteomes" id="UP001142489"/>
    </source>
</evidence>
<organism evidence="3 4">
    <name type="scientific">Phrynocephalus forsythii</name>
    <dbReference type="NCBI Taxonomy" id="171643"/>
    <lineage>
        <taxon>Eukaryota</taxon>
        <taxon>Metazoa</taxon>
        <taxon>Chordata</taxon>
        <taxon>Craniata</taxon>
        <taxon>Vertebrata</taxon>
        <taxon>Euteleostomi</taxon>
        <taxon>Lepidosauria</taxon>
        <taxon>Squamata</taxon>
        <taxon>Bifurcata</taxon>
        <taxon>Unidentata</taxon>
        <taxon>Episquamata</taxon>
        <taxon>Toxicofera</taxon>
        <taxon>Iguania</taxon>
        <taxon>Acrodonta</taxon>
        <taxon>Agamidae</taxon>
        <taxon>Agaminae</taxon>
        <taxon>Phrynocephalus</taxon>
    </lineage>
</organism>
<gene>
    <name evidence="3" type="ORF">JRQ81_019034</name>
</gene>
<dbReference type="GO" id="GO:0006313">
    <property type="term" value="P:DNA transposition"/>
    <property type="evidence" value="ECO:0007669"/>
    <property type="project" value="InterPro"/>
</dbReference>
<feature type="non-terminal residue" evidence="3">
    <location>
        <position position="93"/>
    </location>
</feature>
<evidence type="ECO:0000313" key="3">
    <source>
        <dbReference type="EMBL" id="KAJ7322747.1"/>
    </source>
</evidence>
<proteinExistence type="predicted"/>
<dbReference type="EMBL" id="JAPFRF010000009">
    <property type="protein sequence ID" value="KAJ7322747.1"/>
    <property type="molecule type" value="Genomic_DNA"/>
</dbReference>
<sequence length="93" mass="10810">CLKDKEHLTPVQIIINANQKKEHTSELSNTKRPRRPQKTTVVDDQRILSLVKKTPFTTVGQIKNTFQEVGVCVSKSAIKRRLHQSEYRVYHKI</sequence>
<dbReference type="AlphaFoldDB" id="A0A9Q0XPP2"/>
<name>A0A9Q0XPP2_9SAUR</name>
<accession>A0A9Q0XPP2</accession>
<protein>
    <recommendedName>
        <fullName evidence="2">Transposase Tc1-like domain-containing protein</fullName>
    </recommendedName>
</protein>
<dbReference type="OrthoDB" id="3263820at2759"/>
<reference evidence="3" key="1">
    <citation type="journal article" date="2023" name="DNA Res.">
        <title>Chromosome-level genome assembly of Phrynocephalus forsythii using third-generation DNA sequencing and Hi-C analysis.</title>
        <authorList>
            <person name="Qi Y."/>
            <person name="Zhao W."/>
            <person name="Zhao Y."/>
            <person name="Niu C."/>
            <person name="Cao S."/>
            <person name="Zhang Y."/>
        </authorList>
    </citation>
    <scope>NUCLEOTIDE SEQUENCE</scope>
    <source>
        <tissue evidence="3">Muscle</tissue>
    </source>
</reference>
<keyword evidence="4" id="KW-1185">Reference proteome</keyword>
<dbReference type="GO" id="GO:0003677">
    <property type="term" value="F:DNA binding"/>
    <property type="evidence" value="ECO:0007669"/>
    <property type="project" value="InterPro"/>
</dbReference>